<name>A0A518H7W5_9BACT</name>
<organism evidence="2 3">
    <name type="scientific">Tautonia plasticadhaerens</name>
    <dbReference type="NCBI Taxonomy" id="2527974"/>
    <lineage>
        <taxon>Bacteria</taxon>
        <taxon>Pseudomonadati</taxon>
        <taxon>Planctomycetota</taxon>
        <taxon>Planctomycetia</taxon>
        <taxon>Isosphaerales</taxon>
        <taxon>Isosphaeraceae</taxon>
        <taxon>Tautonia</taxon>
    </lineage>
</organism>
<protein>
    <submittedName>
        <fullName evidence="2">Uncharacterized protein</fullName>
    </submittedName>
</protein>
<sequence>MKTAPQAQAPTIQQYSAYNEAFNFFNKWLFGSKLGPALLAIARNGRSRGHFTPRKWANEAGESVHEIALSPDLLAEGMEATMVTLMGLMARQLRWQEAIEAGDGKAAATAARGYHDARLVEILLGAGLLPRGKDGEPSRGGWNLATSVVFDGPADDALGSLPNKARLPWDALVEEKGEEEGKPRRKTGRLKYTCPRCDSHVLGRPGLYPACTGDVGHEHEPVRMIGEDEPFDDSEEVGDYFPEDGGEEAVDAAEPVADSKVKEPVEGWRRRPATEPDPKTAAAERHLERLDEWADALERDGAVSWADLARIEARWGAVHQAIADHRRRWVGMELEVEAGEPLSVCDEEERWLAVSAGTRVRVQGVSTNLMKDDKVECVIVGGKHDGRRAALLAVLLRELPPEFEPARGVEQPDTPRAASALLGYVTGEVHLAGVEGKATRRLCDGGEVAEWQYGTVADVTCERCREMSYTSDPERPSPLSLTEGAVGPSKSMRRYVLAKNRLSTVHFTEDGRAKCGTRGGKFRYEYGSPEEVNCSRCLVYNPTAIDKPDVMPGPTPSVPARRGRS</sequence>
<accession>A0A518H7W5</accession>
<reference evidence="2 3" key="1">
    <citation type="submission" date="2019-02" db="EMBL/GenBank/DDBJ databases">
        <title>Deep-cultivation of Planctomycetes and their phenomic and genomic characterization uncovers novel biology.</title>
        <authorList>
            <person name="Wiegand S."/>
            <person name="Jogler M."/>
            <person name="Boedeker C."/>
            <person name="Pinto D."/>
            <person name="Vollmers J."/>
            <person name="Rivas-Marin E."/>
            <person name="Kohn T."/>
            <person name="Peeters S.H."/>
            <person name="Heuer A."/>
            <person name="Rast P."/>
            <person name="Oberbeckmann S."/>
            <person name="Bunk B."/>
            <person name="Jeske O."/>
            <person name="Meyerdierks A."/>
            <person name="Storesund J.E."/>
            <person name="Kallscheuer N."/>
            <person name="Luecker S."/>
            <person name="Lage O.M."/>
            <person name="Pohl T."/>
            <person name="Merkel B.J."/>
            <person name="Hornburger P."/>
            <person name="Mueller R.-W."/>
            <person name="Bruemmer F."/>
            <person name="Labrenz M."/>
            <person name="Spormann A.M."/>
            <person name="Op den Camp H."/>
            <person name="Overmann J."/>
            <person name="Amann R."/>
            <person name="Jetten M.S.M."/>
            <person name="Mascher T."/>
            <person name="Medema M.H."/>
            <person name="Devos D.P."/>
            <person name="Kaster A.-K."/>
            <person name="Ovreas L."/>
            <person name="Rohde M."/>
            <person name="Galperin M.Y."/>
            <person name="Jogler C."/>
        </authorList>
    </citation>
    <scope>NUCLEOTIDE SEQUENCE [LARGE SCALE GENOMIC DNA]</scope>
    <source>
        <strain evidence="2 3">ElP</strain>
    </source>
</reference>
<feature type="compositionally biased region" description="Acidic residues" evidence="1">
    <location>
        <begin position="242"/>
        <end position="251"/>
    </location>
</feature>
<dbReference type="RefSeq" id="WP_145273938.1">
    <property type="nucleotide sequence ID" value="NZ_CP036426.1"/>
</dbReference>
<dbReference type="AlphaFoldDB" id="A0A518H7W5"/>
<feature type="region of interest" description="Disordered" evidence="1">
    <location>
        <begin position="242"/>
        <end position="282"/>
    </location>
</feature>
<evidence type="ECO:0000313" key="3">
    <source>
        <dbReference type="Proteomes" id="UP000317835"/>
    </source>
</evidence>
<dbReference type="Proteomes" id="UP000317835">
    <property type="component" value="Chromosome"/>
</dbReference>
<evidence type="ECO:0000256" key="1">
    <source>
        <dbReference type="SAM" id="MobiDB-lite"/>
    </source>
</evidence>
<proteinExistence type="predicted"/>
<gene>
    <name evidence="2" type="ORF">ElP_48350</name>
</gene>
<dbReference type="OrthoDB" id="9787302at2"/>
<feature type="compositionally biased region" description="Basic and acidic residues" evidence="1">
    <location>
        <begin position="257"/>
        <end position="282"/>
    </location>
</feature>
<dbReference type="EMBL" id="CP036426">
    <property type="protein sequence ID" value="QDV36905.1"/>
    <property type="molecule type" value="Genomic_DNA"/>
</dbReference>
<keyword evidence="3" id="KW-1185">Reference proteome</keyword>
<evidence type="ECO:0000313" key="2">
    <source>
        <dbReference type="EMBL" id="QDV36905.1"/>
    </source>
</evidence>
<dbReference type="KEGG" id="tpla:ElP_48350"/>